<evidence type="ECO:0000259" key="1">
    <source>
        <dbReference type="Pfam" id="PF13472"/>
    </source>
</evidence>
<feature type="domain" description="SGNH hydrolase-type esterase" evidence="1">
    <location>
        <begin position="91"/>
        <end position="312"/>
    </location>
</feature>
<dbReference type="Proteomes" id="UP000316921">
    <property type="component" value="Chromosome"/>
</dbReference>
<keyword evidence="3" id="KW-1185">Reference proteome</keyword>
<dbReference type="RefSeq" id="WP_145063174.1">
    <property type="nucleotide sequence ID" value="NZ_CP036287.1"/>
</dbReference>
<evidence type="ECO:0000313" key="3">
    <source>
        <dbReference type="Proteomes" id="UP000316921"/>
    </source>
</evidence>
<dbReference type="EMBL" id="CP036287">
    <property type="protein sequence ID" value="QDU66010.1"/>
    <property type="molecule type" value="Genomic_DNA"/>
</dbReference>
<dbReference type="AlphaFoldDB" id="A0A518BGC3"/>
<sequence>MLALELGVRLLDPLGTSYYRSTNQYLQQSVVLPPDAGRPDGRLFENAPGRSLDCGTSTFATDGAGLRAADADQPAPRPRAQATDVGLRILFLGDSVTLGWGVDFEQTWVATIAREARAPDGRAVQTLNAGHLQYNTVQQVDWFFAHAQALEPDLVVITAVMNDLDDAYALYLAYMDQLASAEQDSPTLLERCTTAFHTHFHGLAGLLQYRREMRAPSAPAPSAGVPIEEREDYRAGWPKAEAALDRLRGACVAAGVPLVVFDHTTPRLPGYREWCERTGVPWYDLAFTPEEWARPIRNSAADAHANAAGNRLLADKALAALRDLGAIAR</sequence>
<dbReference type="InterPro" id="IPR013830">
    <property type="entry name" value="SGNH_hydro"/>
</dbReference>
<protein>
    <recommendedName>
        <fullName evidence="1">SGNH hydrolase-type esterase domain-containing protein</fullName>
    </recommendedName>
</protein>
<gene>
    <name evidence="2" type="ORF">Pla133_10760</name>
</gene>
<evidence type="ECO:0000313" key="2">
    <source>
        <dbReference type="EMBL" id="QDU66010.1"/>
    </source>
</evidence>
<accession>A0A518BGC3</accession>
<name>A0A518BGC3_9BACT</name>
<dbReference type="KEGG" id="pbap:Pla133_10760"/>
<dbReference type="InterPro" id="IPR036514">
    <property type="entry name" value="SGNH_hydro_sf"/>
</dbReference>
<reference evidence="2 3" key="1">
    <citation type="submission" date="2019-02" db="EMBL/GenBank/DDBJ databases">
        <title>Deep-cultivation of Planctomycetes and their phenomic and genomic characterization uncovers novel biology.</title>
        <authorList>
            <person name="Wiegand S."/>
            <person name="Jogler M."/>
            <person name="Boedeker C."/>
            <person name="Pinto D."/>
            <person name="Vollmers J."/>
            <person name="Rivas-Marin E."/>
            <person name="Kohn T."/>
            <person name="Peeters S.H."/>
            <person name="Heuer A."/>
            <person name="Rast P."/>
            <person name="Oberbeckmann S."/>
            <person name="Bunk B."/>
            <person name="Jeske O."/>
            <person name="Meyerdierks A."/>
            <person name="Storesund J.E."/>
            <person name="Kallscheuer N."/>
            <person name="Luecker S."/>
            <person name="Lage O.M."/>
            <person name="Pohl T."/>
            <person name="Merkel B.J."/>
            <person name="Hornburger P."/>
            <person name="Mueller R.-W."/>
            <person name="Bruemmer F."/>
            <person name="Labrenz M."/>
            <person name="Spormann A.M."/>
            <person name="Op den Camp H."/>
            <person name="Overmann J."/>
            <person name="Amann R."/>
            <person name="Jetten M.S.M."/>
            <person name="Mascher T."/>
            <person name="Medema M.H."/>
            <person name="Devos D.P."/>
            <person name="Kaster A.-K."/>
            <person name="Ovreas L."/>
            <person name="Rohde M."/>
            <person name="Galperin M.Y."/>
            <person name="Jogler C."/>
        </authorList>
    </citation>
    <scope>NUCLEOTIDE SEQUENCE [LARGE SCALE GENOMIC DNA]</scope>
    <source>
        <strain evidence="2 3">Pla133</strain>
    </source>
</reference>
<dbReference type="GO" id="GO:0016788">
    <property type="term" value="F:hydrolase activity, acting on ester bonds"/>
    <property type="evidence" value="ECO:0007669"/>
    <property type="project" value="UniProtKB-ARBA"/>
</dbReference>
<dbReference type="Pfam" id="PF13472">
    <property type="entry name" value="Lipase_GDSL_2"/>
    <property type="match status" value="1"/>
</dbReference>
<dbReference type="Gene3D" id="3.40.50.1110">
    <property type="entry name" value="SGNH hydrolase"/>
    <property type="match status" value="1"/>
</dbReference>
<dbReference type="SUPFAM" id="SSF52266">
    <property type="entry name" value="SGNH hydrolase"/>
    <property type="match status" value="1"/>
</dbReference>
<dbReference type="CDD" id="cd00229">
    <property type="entry name" value="SGNH_hydrolase"/>
    <property type="match status" value="1"/>
</dbReference>
<proteinExistence type="predicted"/>
<organism evidence="2 3">
    <name type="scientific">Engelhardtia mirabilis</name>
    <dbReference type="NCBI Taxonomy" id="2528011"/>
    <lineage>
        <taxon>Bacteria</taxon>
        <taxon>Pseudomonadati</taxon>
        <taxon>Planctomycetota</taxon>
        <taxon>Planctomycetia</taxon>
        <taxon>Planctomycetia incertae sedis</taxon>
        <taxon>Engelhardtia</taxon>
    </lineage>
</organism>